<keyword evidence="2" id="KW-1185">Reference proteome</keyword>
<name>A0A8X6X7U9_9ARAC</name>
<reference evidence="1" key="1">
    <citation type="submission" date="2020-08" db="EMBL/GenBank/DDBJ databases">
        <title>Multicomponent nature underlies the extraordinary mechanical properties of spider dragline silk.</title>
        <authorList>
            <person name="Kono N."/>
            <person name="Nakamura H."/>
            <person name="Mori M."/>
            <person name="Yoshida Y."/>
            <person name="Ohtoshi R."/>
            <person name="Malay A.D."/>
            <person name="Moran D.A.P."/>
            <person name="Tomita M."/>
            <person name="Numata K."/>
            <person name="Arakawa K."/>
        </authorList>
    </citation>
    <scope>NUCLEOTIDE SEQUENCE</scope>
</reference>
<sequence>MAQKMFKVSTIANDAWLRGWTMDWRTLRILLDVRSSTSDSDNQIRFGIHWEVHHHIETIYDIRHIVTQGQVNIIAAATKGSDNLKTLEVIATSKSSLTAQPKPALKTDVGQHVFSCHGYSRHNDK</sequence>
<accession>A0A8X6X7U9</accession>
<evidence type="ECO:0000313" key="1">
    <source>
        <dbReference type="EMBL" id="GFY47826.1"/>
    </source>
</evidence>
<dbReference type="Proteomes" id="UP000886998">
    <property type="component" value="Unassembled WGS sequence"/>
</dbReference>
<evidence type="ECO:0000313" key="2">
    <source>
        <dbReference type="Proteomes" id="UP000886998"/>
    </source>
</evidence>
<protein>
    <submittedName>
        <fullName evidence="1">Uncharacterized protein</fullName>
    </submittedName>
</protein>
<gene>
    <name evidence="1" type="ORF">TNIN_58921</name>
</gene>
<dbReference type="EMBL" id="BMAV01006130">
    <property type="protein sequence ID" value="GFY47826.1"/>
    <property type="molecule type" value="Genomic_DNA"/>
</dbReference>
<organism evidence="1 2">
    <name type="scientific">Trichonephila inaurata madagascariensis</name>
    <dbReference type="NCBI Taxonomy" id="2747483"/>
    <lineage>
        <taxon>Eukaryota</taxon>
        <taxon>Metazoa</taxon>
        <taxon>Ecdysozoa</taxon>
        <taxon>Arthropoda</taxon>
        <taxon>Chelicerata</taxon>
        <taxon>Arachnida</taxon>
        <taxon>Araneae</taxon>
        <taxon>Araneomorphae</taxon>
        <taxon>Entelegynae</taxon>
        <taxon>Araneoidea</taxon>
        <taxon>Nephilidae</taxon>
        <taxon>Trichonephila</taxon>
        <taxon>Trichonephila inaurata</taxon>
    </lineage>
</organism>
<dbReference type="AlphaFoldDB" id="A0A8X6X7U9"/>
<comment type="caution">
    <text evidence="1">The sequence shown here is derived from an EMBL/GenBank/DDBJ whole genome shotgun (WGS) entry which is preliminary data.</text>
</comment>
<proteinExistence type="predicted"/>